<dbReference type="AlphaFoldDB" id="A0A835HGV1"/>
<dbReference type="SMART" id="SM01037">
    <property type="entry name" value="Bet_v_1"/>
    <property type="match status" value="1"/>
</dbReference>
<feature type="domain" description="Bet v I/Major latex protein" evidence="2">
    <location>
        <begin position="1"/>
        <end position="154"/>
    </location>
</feature>
<evidence type="ECO:0000313" key="4">
    <source>
        <dbReference type="Proteomes" id="UP000631114"/>
    </source>
</evidence>
<comment type="caution">
    <text evidence="3">The sequence shown here is derived from an EMBL/GenBank/DDBJ whole genome shotgun (WGS) entry which is preliminary data.</text>
</comment>
<evidence type="ECO:0000259" key="2">
    <source>
        <dbReference type="SMART" id="SM01037"/>
    </source>
</evidence>
<gene>
    <name evidence="3" type="ORF">IFM89_033148</name>
</gene>
<dbReference type="OrthoDB" id="1072116at2759"/>
<protein>
    <recommendedName>
        <fullName evidence="2">Bet v I/Major latex protein domain-containing protein</fullName>
    </recommendedName>
</protein>
<dbReference type="Gene3D" id="3.30.530.20">
    <property type="match status" value="1"/>
</dbReference>
<dbReference type="Pfam" id="PF00407">
    <property type="entry name" value="Bet_v_1"/>
    <property type="match status" value="1"/>
</dbReference>
<dbReference type="GO" id="GO:0006952">
    <property type="term" value="P:defense response"/>
    <property type="evidence" value="ECO:0007669"/>
    <property type="project" value="InterPro"/>
</dbReference>
<name>A0A835HGV1_9MAGN</name>
<reference evidence="3 4" key="1">
    <citation type="submission" date="2020-10" db="EMBL/GenBank/DDBJ databases">
        <title>The Coptis chinensis genome and diversification of protoberbering-type alkaloids.</title>
        <authorList>
            <person name="Wang B."/>
            <person name="Shu S."/>
            <person name="Song C."/>
            <person name="Liu Y."/>
        </authorList>
    </citation>
    <scope>NUCLEOTIDE SEQUENCE [LARGE SCALE GENOMIC DNA]</scope>
    <source>
        <strain evidence="3">HL-2020</strain>
        <tissue evidence="3">Leaf</tissue>
    </source>
</reference>
<evidence type="ECO:0000313" key="3">
    <source>
        <dbReference type="EMBL" id="KAF9598950.1"/>
    </source>
</evidence>
<dbReference type="PANTHER" id="PTHR31338:SF16">
    <property type="entry name" value="POLYKETIDE CYCLASE_DEHYDRASE AND LIPID TRANSPORT SUPERFAMILY PROTEIN"/>
    <property type="match status" value="1"/>
</dbReference>
<sequence>MATETSKLEIVKEVRCSPHKFYEMIKYTFHHLPTVCPELVPGADIVEGDGESVGTVRLWKYVIPGTTEILEAKEKTEVIDDEKMLIVLDIFEGDHTDHYARFVEKIQVIPKGEGSLVKWTIEYEKGKEGVSDPHHYMDLFSKIIDKLEAHLIAKA</sequence>
<evidence type="ECO:0000256" key="1">
    <source>
        <dbReference type="ARBA" id="ARBA00038242"/>
    </source>
</evidence>
<organism evidence="3 4">
    <name type="scientific">Coptis chinensis</name>
    <dbReference type="NCBI Taxonomy" id="261450"/>
    <lineage>
        <taxon>Eukaryota</taxon>
        <taxon>Viridiplantae</taxon>
        <taxon>Streptophyta</taxon>
        <taxon>Embryophyta</taxon>
        <taxon>Tracheophyta</taxon>
        <taxon>Spermatophyta</taxon>
        <taxon>Magnoliopsida</taxon>
        <taxon>Ranunculales</taxon>
        <taxon>Ranunculaceae</taxon>
        <taxon>Coptidoideae</taxon>
        <taxon>Coptis</taxon>
    </lineage>
</organism>
<keyword evidence="4" id="KW-1185">Reference proteome</keyword>
<accession>A0A835HGV1</accession>
<dbReference type="InterPro" id="IPR052006">
    <property type="entry name" value="MLP-like"/>
</dbReference>
<dbReference type="PANTHER" id="PTHR31338">
    <property type="entry name" value="POLYKETIDE CYCLASE/DEHYDRASE AND LIPID TRANSPORT SUPERFAMILY PROTEIN"/>
    <property type="match status" value="1"/>
</dbReference>
<dbReference type="CDD" id="cd07816">
    <property type="entry name" value="Bet_v1-like"/>
    <property type="match status" value="1"/>
</dbReference>
<dbReference type="EMBL" id="JADFTS010000007">
    <property type="protein sequence ID" value="KAF9598950.1"/>
    <property type="molecule type" value="Genomic_DNA"/>
</dbReference>
<proteinExistence type="inferred from homology"/>
<dbReference type="Proteomes" id="UP000631114">
    <property type="component" value="Unassembled WGS sequence"/>
</dbReference>
<dbReference type="SUPFAM" id="SSF55961">
    <property type="entry name" value="Bet v1-like"/>
    <property type="match status" value="1"/>
</dbReference>
<dbReference type="InterPro" id="IPR000916">
    <property type="entry name" value="Bet_v_I/MLP"/>
</dbReference>
<comment type="similarity">
    <text evidence="1">Belongs to the MLP family.</text>
</comment>
<dbReference type="InterPro" id="IPR023393">
    <property type="entry name" value="START-like_dom_sf"/>
</dbReference>